<dbReference type="RefSeq" id="WP_167503176.1">
    <property type="nucleotide sequence ID" value="NZ_JAALLH010000001.1"/>
</dbReference>
<evidence type="ECO:0000313" key="1">
    <source>
        <dbReference type="EMBL" id="NIY68052.1"/>
    </source>
</evidence>
<sequence length="94" mass="10038">MLTATYRYTSPSGEVVDDAARQLLVLDLLEPATAGVGYSSQTTVLCMWLDSPSSGQIAGVHHLSFPVDLFAELVAEGEEPPEYADLLAQQAGRV</sequence>
<gene>
    <name evidence="1" type="ORF">SMALB_6131</name>
</gene>
<dbReference type="AlphaFoldDB" id="A0A7X5X7N0"/>
<name>A0A7X5X7N0_STRMQ</name>
<protein>
    <submittedName>
        <fullName evidence="1">Uncharacterized protein</fullName>
    </submittedName>
</protein>
<dbReference type="Proteomes" id="UP000536624">
    <property type="component" value="Unassembled WGS sequence"/>
</dbReference>
<dbReference type="EMBL" id="JAALLH010000001">
    <property type="protein sequence ID" value="NIY68052.1"/>
    <property type="molecule type" value="Genomic_DNA"/>
</dbReference>
<organism evidence="1 2">
    <name type="scientific">Streptomyces malaysiensis</name>
    <dbReference type="NCBI Taxonomy" id="92644"/>
    <lineage>
        <taxon>Bacteria</taxon>
        <taxon>Bacillati</taxon>
        <taxon>Actinomycetota</taxon>
        <taxon>Actinomycetes</taxon>
        <taxon>Kitasatosporales</taxon>
        <taxon>Streptomycetaceae</taxon>
        <taxon>Streptomyces</taxon>
        <taxon>Streptomyces violaceusniger group</taxon>
    </lineage>
</organism>
<proteinExistence type="predicted"/>
<accession>A0A7X5X7N0</accession>
<reference evidence="1 2" key="1">
    <citation type="submission" date="2020-02" db="EMBL/GenBank/DDBJ databases">
        <title>Streptomyces malaysiensis DSM14702 (JHCC583434, PFL_A843) Genome sequencing and assembly.</title>
        <authorList>
            <person name="Samborskyy M."/>
        </authorList>
    </citation>
    <scope>NUCLEOTIDE SEQUENCE [LARGE SCALE GENOMIC DNA]</scope>
    <source>
        <strain evidence="1 2">DSM 14702</strain>
    </source>
</reference>
<evidence type="ECO:0000313" key="2">
    <source>
        <dbReference type="Proteomes" id="UP000536624"/>
    </source>
</evidence>
<comment type="caution">
    <text evidence="1">The sequence shown here is derived from an EMBL/GenBank/DDBJ whole genome shotgun (WGS) entry which is preliminary data.</text>
</comment>